<proteinExistence type="predicted"/>
<dbReference type="Proteomes" id="UP001165960">
    <property type="component" value="Unassembled WGS sequence"/>
</dbReference>
<sequence>MAPTQPLTLYHTYVNNLGGVDSLDMFLKLGVLLSGILCYQIDIISYYPNTEPIQKNALDYREYYGLQLINQLRVLLVSDEDADKASVALAVATGAQDDPTGIPGLAHYIEHVLYQGSRKYPNPYAFQEFLDANGGERNALTESDRTVYHYFVDHVALEDSLDIFVDFFVQPKLGEAEVNGEASVIEYEYNRDMPFTEESFRHTSFAALNTSHPIANFTCGNYATLVTEPRNRGVDIRDLATFHHHLHYSANRMSLVVIGKESIKELRNMVIFRFSTIPDINIPLKRQGSPFTRDNLAADVLISPESDDKEFRVHFALTPTHSGFYAGLEVLKYLFNLYLEKCLLKILEGRGLADRIKITNEDNHREFSILAFNFGVTSQGLERKQEILKILFAYIDAIKRQGINRKLYGNYILASTNAPVDYDYPDDYAIALASRLNIGISFSDALYFFNSSIVSESSSIMQVANQFNINNFIAYTINQFDGPSITEPWYGLNYTASKFTQPFLRILDSTKAEHFEIRLSDIETSNATDKAKERIFKVETNILANNSIGTVKTIRLTPPSKTCFELELDLRHNPTPNLLAHILLLKEVMVTLFNTTLNNLPKRRTNHRLIVQGASILLIGNQESTQDVVSFVQLLKECRVTDDILAIAKERVLSESLKRSSVPPDDAETRLARLIDPFFMDRQFRDENVAGVTTPQFKRFIETLFDSLKFNILCSDKAMFGSLVDLKAQLERFLGMDPTAVQYLPSRPLRLSHHSSYIYTESVPQTQTLFYVHMYDAKDYDDYAMTIVATALFKSRFYHFMRTTKKVGYSIDSERFDSLFGGGIRSMIQSNLPKDQLGSILDSFLIAFLEDMQAMSPSKLKRTIAYLTRGLNQTLTSPPPLTSKSWSKIKSYLHYHEKTEHAIRFLPTLTPTKFISFLQARMVKLDPRSFTITIHKVLT</sequence>
<keyword evidence="1" id="KW-0645">Protease</keyword>
<evidence type="ECO:0000313" key="1">
    <source>
        <dbReference type="EMBL" id="KAJ9049377.1"/>
    </source>
</evidence>
<keyword evidence="1" id="KW-0378">Hydrolase</keyword>
<reference evidence="1" key="1">
    <citation type="submission" date="2022-04" db="EMBL/GenBank/DDBJ databases">
        <title>Genome of the entomopathogenic fungus Entomophthora muscae.</title>
        <authorList>
            <person name="Elya C."/>
            <person name="Lovett B.R."/>
            <person name="Lee E."/>
            <person name="Macias A.M."/>
            <person name="Hajek A.E."/>
            <person name="De Bivort B.L."/>
            <person name="Kasson M.T."/>
            <person name="De Fine Licht H.H."/>
            <person name="Stajich J.E."/>
        </authorList>
    </citation>
    <scope>NUCLEOTIDE SEQUENCE</scope>
    <source>
        <strain evidence="1">Berkeley</strain>
    </source>
</reference>
<organism evidence="1 2">
    <name type="scientific">Entomophthora muscae</name>
    <dbReference type="NCBI Taxonomy" id="34485"/>
    <lineage>
        <taxon>Eukaryota</taxon>
        <taxon>Fungi</taxon>
        <taxon>Fungi incertae sedis</taxon>
        <taxon>Zoopagomycota</taxon>
        <taxon>Entomophthoromycotina</taxon>
        <taxon>Entomophthoromycetes</taxon>
        <taxon>Entomophthorales</taxon>
        <taxon>Entomophthoraceae</taxon>
        <taxon>Entomophthora</taxon>
    </lineage>
</organism>
<keyword evidence="2" id="KW-1185">Reference proteome</keyword>
<keyword evidence="1" id="KW-0482">Metalloprotease</keyword>
<accession>A0ACC2RH24</accession>
<dbReference type="EMBL" id="QTSX02007240">
    <property type="protein sequence ID" value="KAJ9049377.1"/>
    <property type="molecule type" value="Genomic_DNA"/>
</dbReference>
<gene>
    <name evidence="1" type="primary">STE23_52</name>
    <name evidence="1" type="ORF">DSO57_1025199</name>
</gene>
<comment type="caution">
    <text evidence="1">The sequence shown here is derived from an EMBL/GenBank/DDBJ whole genome shotgun (WGS) entry which is preliminary data.</text>
</comment>
<dbReference type="EC" id="3.4.24.56" evidence="1"/>
<evidence type="ECO:0000313" key="2">
    <source>
        <dbReference type="Proteomes" id="UP001165960"/>
    </source>
</evidence>
<protein>
    <submittedName>
        <fullName evidence="1">Metalloprotease</fullName>
        <ecNumber evidence="1">3.4.24.56</ecNumber>
    </submittedName>
</protein>
<name>A0ACC2RH24_9FUNG</name>